<gene>
    <name evidence="1" type="ORF">CEXT_138061</name>
</gene>
<evidence type="ECO:0000313" key="1">
    <source>
        <dbReference type="EMBL" id="GIX76519.1"/>
    </source>
</evidence>
<comment type="caution">
    <text evidence="1">The sequence shown here is derived from an EMBL/GenBank/DDBJ whole genome shotgun (WGS) entry which is preliminary data.</text>
</comment>
<organism evidence="1 2">
    <name type="scientific">Caerostris extrusa</name>
    <name type="common">Bark spider</name>
    <name type="synonym">Caerostris bankana</name>
    <dbReference type="NCBI Taxonomy" id="172846"/>
    <lineage>
        <taxon>Eukaryota</taxon>
        <taxon>Metazoa</taxon>
        <taxon>Ecdysozoa</taxon>
        <taxon>Arthropoda</taxon>
        <taxon>Chelicerata</taxon>
        <taxon>Arachnida</taxon>
        <taxon>Araneae</taxon>
        <taxon>Araneomorphae</taxon>
        <taxon>Entelegynae</taxon>
        <taxon>Araneoidea</taxon>
        <taxon>Araneidae</taxon>
        <taxon>Caerostris</taxon>
    </lineage>
</organism>
<evidence type="ECO:0000313" key="2">
    <source>
        <dbReference type="Proteomes" id="UP001054945"/>
    </source>
</evidence>
<dbReference type="AlphaFoldDB" id="A0AAV4MXC2"/>
<dbReference type="Proteomes" id="UP001054945">
    <property type="component" value="Unassembled WGS sequence"/>
</dbReference>
<accession>A0AAV4MXC2</accession>
<proteinExistence type="predicted"/>
<sequence length="77" mass="8768">MLKSHMENTEFIDGKVYLAKLRLPMQHESTNHSIFSSKLTNHTFSIAEKQIAGDSFGALLFLYTVSRYISFPSTPGW</sequence>
<name>A0AAV4MXC2_CAEEX</name>
<dbReference type="EMBL" id="BPLR01020258">
    <property type="protein sequence ID" value="GIX76519.1"/>
    <property type="molecule type" value="Genomic_DNA"/>
</dbReference>
<protein>
    <submittedName>
        <fullName evidence="1">Uncharacterized protein</fullName>
    </submittedName>
</protein>
<reference evidence="1 2" key="1">
    <citation type="submission" date="2021-06" db="EMBL/GenBank/DDBJ databases">
        <title>Caerostris extrusa draft genome.</title>
        <authorList>
            <person name="Kono N."/>
            <person name="Arakawa K."/>
        </authorList>
    </citation>
    <scope>NUCLEOTIDE SEQUENCE [LARGE SCALE GENOMIC DNA]</scope>
</reference>
<keyword evidence="2" id="KW-1185">Reference proteome</keyword>